<sequence length="131" mass="15481">MMKLLTIILVVCFTYVQSKSYSKEINDIGNNFYKEIYLKDYPNERMKENENDRSIEFKQNKIATLFKPDDDTEWSEEEIYSMPSDVNLPPSNRINLNTNGLNFVKRMTYVLHNDKPISGKYRKLYSFGLGK</sequence>
<dbReference type="EMBL" id="GEDC01020212">
    <property type="protein sequence ID" value="JAS17086.1"/>
    <property type="molecule type" value="Transcribed_RNA"/>
</dbReference>
<feature type="signal peptide" evidence="1">
    <location>
        <begin position="1"/>
        <end position="18"/>
    </location>
</feature>
<keyword evidence="1" id="KW-0732">Signal</keyword>
<gene>
    <name evidence="2" type="ORF">g.44266</name>
</gene>
<name>A0A1B6CUC2_9HEMI</name>
<evidence type="ECO:0000313" key="2">
    <source>
        <dbReference type="EMBL" id="JAS17086.1"/>
    </source>
</evidence>
<protein>
    <submittedName>
        <fullName evidence="2">Uncharacterized protein</fullName>
    </submittedName>
</protein>
<evidence type="ECO:0000256" key="1">
    <source>
        <dbReference type="SAM" id="SignalP"/>
    </source>
</evidence>
<dbReference type="AlphaFoldDB" id="A0A1B6CUC2"/>
<organism evidence="2">
    <name type="scientific">Clastoptera arizonana</name>
    <name type="common">Arizona spittle bug</name>
    <dbReference type="NCBI Taxonomy" id="38151"/>
    <lineage>
        <taxon>Eukaryota</taxon>
        <taxon>Metazoa</taxon>
        <taxon>Ecdysozoa</taxon>
        <taxon>Arthropoda</taxon>
        <taxon>Hexapoda</taxon>
        <taxon>Insecta</taxon>
        <taxon>Pterygota</taxon>
        <taxon>Neoptera</taxon>
        <taxon>Paraneoptera</taxon>
        <taxon>Hemiptera</taxon>
        <taxon>Auchenorrhyncha</taxon>
        <taxon>Cercopoidea</taxon>
        <taxon>Clastopteridae</taxon>
        <taxon>Clastoptera</taxon>
    </lineage>
</organism>
<accession>A0A1B6CUC2</accession>
<reference evidence="2" key="1">
    <citation type="submission" date="2015-12" db="EMBL/GenBank/DDBJ databases">
        <title>De novo transcriptome assembly of four potential Pierce s Disease insect vectors from Arizona vineyards.</title>
        <authorList>
            <person name="Tassone E.E."/>
        </authorList>
    </citation>
    <scope>NUCLEOTIDE SEQUENCE</scope>
</reference>
<feature type="chain" id="PRO_5008580790" evidence="1">
    <location>
        <begin position="19"/>
        <end position="131"/>
    </location>
</feature>
<proteinExistence type="predicted"/>